<dbReference type="GeneID" id="64630258"/>
<name>A0A9P7E664_9AGAM</name>
<dbReference type="Proteomes" id="UP000807769">
    <property type="component" value="Unassembled WGS sequence"/>
</dbReference>
<dbReference type="EMBL" id="JABBWG010000078">
    <property type="protein sequence ID" value="KAG1802475.1"/>
    <property type="molecule type" value="Genomic_DNA"/>
</dbReference>
<dbReference type="RefSeq" id="XP_041190623.1">
    <property type="nucleotide sequence ID" value="XM_041336241.1"/>
</dbReference>
<dbReference type="EMBL" id="JABBWG010000026">
    <property type="protein sequence ID" value="KAG1812478.1"/>
    <property type="molecule type" value="Genomic_DNA"/>
</dbReference>
<evidence type="ECO:0000313" key="3">
    <source>
        <dbReference type="EMBL" id="KAG1812478.1"/>
    </source>
</evidence>
<sequence length="103" mass="10722">VRSARPKIPAGYNIDDDAPVVGIPEFETRSTAVEERIVVDSPQVVLASLQAKPHVPISSPVSDDAPQAFSTTAPTSDAPSIHSYPECSVVPAHGQDASVTFGA</sequence>
<gene>
    <name evidence="3" type="ORF">BJ212DRAFT_1369932</name>
    <name evidence="2" type="ORF">BJ212DRAFT_1397751</name>
</gene>
<evidence type="ECO:0000256" key="1">
    <source>
        <dbReference type="SAM" id="MobiDB-lite"/>
    </source>
</evidence>
<organism evidence="3 4">
    <name type="scientific">Suillus subaureus</name>
    <dbReference type="NCBI Taxonomy" id="48587"/>
    <lineage>
        <taxon>Eukaryota</taxon>
        <taxon>Fungi</taxon>
        <taxon>Dikarya</taxon>
        <taxon>Basidiomycota</taxon>
        <taxon>Agaricomycotina</taxon>
        <taxon>Agaricomycetes</taxon>
        <taxon>Agaricomycetidae</taxon>
        <taxon>Boletales</taxon>
        <taxon>Suillineae</taxon>
        <taxon>Suillaceae</taxon>
        <taxon>Suillus</taxon>
    </lineage>
</organism>
<comment type="caution">
    <text evidence="3">The sequence shown here is derived from an EMBL/GenBank/DDBJ whole genome shotgun (WGS) entry which is preliminary data.</text>
</comment>
<dbReference type="AlphaFoldDB" id="A0A9P7E664"/>
<evidence type="ECO:0000313" key="4">
    <source>
        <dbReference type="Proteomes" id="UP000807769"/>
    </source>
</evidence>
<feature type="compositionally biased region" description="Polar residues" evidence="1">
    <location>
        <begin position="68"/>
        <end position="78"/>
    </location>
</feature>
<feature type="region of interest" description="Disordered" evidence="1">
    <location>
        <begin position="56"/>
        <end position="82"/>
    </location>
</feature>
<accession>A0A9P7E664</accession>
<feature type="non-terminal residue" evidence="3">
    <location>
        <position position="1"/>
    </location>
</feature>
<dbReference type="OrthoDB" id="2691197at2759"/>
<keyword evidence="4" id="KW-1185">Reference proteome</keyword>
<proteinExistence type="predicted"/>
<reference evidence="3" key="1">
    <citation type="journal article" date="2020" name="New Phytol.">
        <title>Comparative genomics reveals dynamic genome evolution in host specialist ectomycorrhizal fungi.</title>
        <authorList>
            <person name="Lofgren L.A."/>
            <person name="Nguyen N.H."/>
            <person name="Vilgalys R."/>
            <person name="Ruytinx J."/>
            <person name="Liao H.L."/>
            <person name="Branco S."/>
            <person name="Kuo A."/>
            <person name="LaButti K."/>
            <person name="Lipzen A."/>
            <person name="Andreopoulos W."/>
            <person name="Pangilinan J."/>
            <person name="Riley R."/>
            <person name="Hundley H."/>
            <person name="Na H."/>
            <person name="Barry K."/>
            <person name="Grigoriev I.V."/>
            <person name="Stajich J.E."/>
            <person name="Kennedy P.G."/>
        </authorList>
    </citation>
    <scope>NUCLEOTIDE SEQUENCE</scope>
    <source>
        <strain evidence="3">MN1</strain>
    </source>
</reference>
<protein>
    <submittedName>
        <fullName evidence="3">Uncharacterized protein</fullName>
    </submittedName>
</protein>
<evidence type="ECO:0000313" key="2">
    <source>
        <dbReference type="EMBL" id="KAG1802475.1"/>
    </source>
</evidence>